<reference evidence="1" key="1">
    <citation type="journal article" date="2012" name="PLoS ONE">
        <title>Gene sets for utilization of primary and secondary nutrition supplies in the distal gut of endangered iberian lynx.</title>
        <authorList>
            <person name="Alcaide M."/>
            <person name="Messina E."/>
            <person name="Richter M."/>
            <person name="Bargiela R."/>
            <person name="Peplies J."/>
            <person name="Huws S.A."/>
            <person name="Newbold C.J."/>
            <person name="Golyshin P.N."/>
            <person name="Simon M.A."/>
            <person name="Lopez G."/>
            <person name="Yakimov M.M."/>
            <person name="Ferrer M."/>
        </authorList>
    </citation>
    <scope>NUCLEOTIDE SEQUENCE</scope>
</reference>
<gene>
    <name evidence="1" type="ORF">EVA_00316</name>
</gene>
<dbReference type="AlphaFoldDB" id="J9GRB1"/>
<proteinExistence type="predicted"/>
<name>J9GRB1_9ZZZZ</name>
<evidence type="ECO:0000313" key="1">
    <source>
        <dbReference type="EMBL" id="EJX10967.1"/>
    </source>
</evidence>
<comment type="caution">
    <text evidence="1">The sequence shown here is derived from an EMBL/GenBank/DDBJ whole genome shotgun (WGS) entry which is preliminary data.</text>
</comment>
<accession>J9GRB1</accession>
<sequence length="157" mass="17425">MSGQPVIPSVLSASETETNVTSETTFSYTVYGEIPTAQTAFEEEHFLGGSLNSRWNTFLANYTHEYKVEVGLSHSGTEIIKPRIYHAVMRANKYVKKSLKKKSMSSEEAILALTHILDCANVICFEEGTTALEEAAQEAKTGEEVLALFQKVKLVRM</sequence>
<dbReference type="EMBL" id="AMCI01000008">
    <property type="protein sequence ID" value="EJX10967.1"/>
    <property type="molecule type" value="Genomic_DNA"/>
</dbReference>
<organism evidence="1">
    <name type="scientific">gut metagenome</name>
    <dbReference type="NCBI Taxonomy" id="749906"/>
    <lineage>
        <taxon>unclassified sequences</taxon>
        <taxon>metagenomes</taxon>
        <taxon>organismal metagenomes</taxon>
    </lineage>
</organism>
<protein>
    <submittedName>
        <fullName evidence="1">Uncharacterized protein</fullName>
    </submittedName>
</protein>